<protein>
    <recommendedName>
        <fullName evidence="1">MEDS domain-containing protein</fullName>
    </recommendedName>
</protein>
<dbReference type="EMBL" id="AVFL01000015">
    <property type="protein sequence ID" value="EWY38953.1"/>
    <property type="molecule type" value="Genomic_DNA"/>
</dbReference>
<organism evidence="2 3">
    <name type="scientific">Skermanella stibiiresistens SB22</name>
    <dbReference type="NCBI Taxonomy" id="1385369"/>
    <lineage>
        <taxon>Bacteria</taxon>
        <taxon>Pseudomonadati</taxon>
        <taxon>Pseudomonadota</taxon>
        <taxon>Alphaproteobacteria</taxon>
        <taxon>Rhodospirillales</taxon>
        <taxon>Azospirillaceae</taxon>
        <taxon>Skermanella</taxon>
    </lineage>
</organism>
<keyword evidence="3" id="KW-1185">Reference proteome</keyword>
<evidence type="ECO:0000313" key="3">
    <source>
        <dbReference type="Proteomes" id="UP000019486"/>
    </source>
</evidence>
<feature type="domain" description="MEDS" evidence="1">
    <location>
        <begin position="25"/>
        <end position="184"/>
    </location>
</feature>
<dbReference type="RefSeq" id="WP_037455883.1">
    <property type="nucleotide sequence ID" value="NZ_AVFL01000015.1"/>
</dbReference>
<dbReference type="OrthoDB" id="116243at2"/>
<dbReference type="InterPro" id="IPR025847">
    <property type="entry name" value="MEDS_domain"/>
</dbReference>
<reference evidence="2 3" key="1">
    <citation type="submission" date="2013-08" db="EMBL/GenBank/DDBJ databases">
        <title>The genome sequence of Skermanella stibiiresistens.</title>
        <authorList>
            <person name="Zhu W."/>
            <person name="Wang G."/>
        </authorList>
    </citation>
    <scope>NUCLEOTIDE SEQUENCE [LARGE SCALE GENOMIC DNA]</scope>
    <source>
        <strain evidence="2 3">SB22</strain>
    </source>
</reference>
<name>W9H5B5_9PROT</name>
<dbReference type="STRING" id="1385369.N825_10270"/>
<gene>
    <name evidence="2" type="ORF">N825_10270</name>
</gene>
<dbReference type="Pfam" id="PF14417">
    <property type="entry name" value="MEDS"/>
    <property type="match status" value="1"/>
</dbReference>
<sequence length="223" mass="23207">MALLDAGQRRISVGAWNERVMSGVHICQFFADEDERLGAVTGFLASGLGDGDKCVCCSDNVPISALGSHLSSVGLSLEMACATGQLSIAATSDLCFSANRFDPEHMVGAMRDHGVSAARDGWAGTRIVSEINPTVFGWDGGGRLIEFEAAVDDLVGETGVTALCQYDVRRFDGAILMEVLRLHPMVMIRGVVLRNPLHGGGSAVAVPGAASREVSGGVAGTDA</sequence>
<accession>W9H5B5</accession>
<dbReference type="AlphaFoldDB" id="W9H5B5"/>
<evidence type="ECO:0000313" key="2">
    <source>
        <dbReference type="EMBL" id="EWY38953.1"/>
    </source>
</evidence>
<proteinExistence type="predicted"/>
<evidence type="ECO:0000259" key="1">
    <source>
        <dbReference type="Pfam" id="PF14417"/>
    </source>
</evidence>
<comment type="caution">
    <text evidence="2">The sequence shown here is derived from an EMBL/GenBank/DDBJ whole genome shotgun (WGS) entry which is preliminary data.</text>
</comment>
<dbReference type="Proteomes" id="UP000019486">
    <property type="component" value="Unassembled WGS sequence"/>
</dbReference>